<keyword evidence="5" id="KW-0479">Metal-binding</keyword>
<gene>
    <name evidence="5" type="primary">rps27e</name>
    <name evidence="6" type="ORF">EYH45_07410</name>
</gene>
<keyword evidence="5" id="KW-0863">Zinc-finger</keyword>
<feature type="binding site" evidence="5">
    <location>
        <position position="25"/>
    </location>
    <ligand>
        <name>Zn(2+)</name>
        <dbReference type="ChEBI" id="CHEBI:29105"/>
    </ligand>
</feature>
<dbReference type="NCBIfam" id="NF001629">
    <property type="entry name" value="PRK00415.1"/>
    <property type="match status" value="1"/>
</dbReference>
<sequence>MPETDWSRLIPKPRSKFLLVVCNECNNKQVVFDSAKIEVKCNVCGAPIAYPSGGKAIITGKIVEAYE</sequence>
<dbReference type="GO" id="GO:0008270">
    <property type="term" value="F:zinc ion binding"/>
    <property type="evidence" value="ECO:0007669"/>
    <property type="project" value="UniProtKB-UniRule"/>
</dbReference>
<keyword evidence="3 5" id="KW-0689">Ribosomal protein</keyword>
<evidence type="ECO:0000256" key="3">
    <source>
        <dbReference type="ARBA" id="ARBA00022980"/>
    </source>
</evidence>
<feature type="binding site" evidence="5">
    <location>
        <position position="41"/>
    </location>
    <ligand>
        <name>Zn(2+)</name>
        <dbReference type="ChEBI" id="CHEBI:29105"/>
    </ligand>
</feature>
<feature type="binding site" evidence="5">
    <location>
        <position position="22"/>
    </location>
    <ligand>
        <name>Zn(2+)</name>
        <dbReference type="ChEBI" id="CHEBI:29105"/>
    </ligand>
</feature>
<dbReference type="Pfam" id="PF01667">
    <property type="entry name" value="Ribosomal_S27e"/>
    <property type="match status" value="1"/>
</dbReference>
<feature type="binding site" evidence="5">
    <location>
        <position position="44"/>
    </location>
    <ligand>
        <name>Zn(2+)</name>
        <dbReference type="ChEBI" id="CHEBI:29105"/>
    </ligand>
</feature>
<protein>
    <recommendedName>
        <fullName evidence="5">Small ribosomal subunit protein eS27</fullName>
    </recommendedName>
</protein>
<dbReference type="SUPFAM" id="SSF57829">
    <property type="entry name" value="Zn-binding ribosomal proteins"/>
    <property type="match status" value="1"/>
</dbReference>
<evidence type="ECO:0000256" key="4">
    <source>
        <dbReference type="ARBA" id="ARBA00023274"/>
    </source>
</evidence>
<dbReference type="Gene3D" id="2.20.25.100">
    <property type="entry name" value="Zn-binding ribosomal proteins"/>
    <property type="match status" value="1"/>
</dbReference>
<organism evidence="6 7">
    <name type="scientific">Caldiarchaeum subterraneum</name>
    <dbReference type="NCBI Taxonomy" id="311458"/>
    <lineage>
        <taxon>Archaea</taxon>
        <taxon>Nitrososphaerota</taxon>
        <taxon>Candidatus Caldarchaeales</taxon>
        <taxon>Candidatus Caldarchaeaceae</taxon>
        <taxon>Candidatus Caldarchaeum</taxon>
    </lineage>
</organism>
<evidence type="ECO:0000313" key="7">
    <source>
        <dbReference type="Proteomes" id="UP000608579"/>
    </source>
</evidence>
<comment type="caution">
    <text evidence="6">The sequence shown here is derived from an EMBL/GenBank/DDBJ whole genome shotgun (WGS) entry which is preliminary data.</text>
</comment>
<feature type="zinc finger region" description="C4-type" evidence="5">
    <location>
        <begin position="22"/>
        <end position="44"/>
    </location>
</feature>
<dbReference type="InterPro" id="IPR023407">
    <property type="entry name" value="Ribosomal_eS27_Zn-bd_dom_sf"/>
</dbReference>
<dbReference type="HAMAP" id="MF_00371">
    <property type="entry name" value="Ribosomal_eS27"/>
    <property type="match status" value="1"/>
</dbReference>
<dbReference type="EMBL" id="DQVM01000144">
    <property type="protein sequence ID" value="HIQ30373.1"/>
    <property type="molecule type" value="Genomic_DNA"/>
</dbReference>
<dbReference type="GO" id="GO:0003735">
    <property type="term" value="F:structural constituent of ribosome"/>
    <property type="evidence" value="ECO:0007669"/>
    <property type="project" value="InterPro"/>
</dbReference>
<dbReference type="InterPro" id="IPR000592">
    <property type="entry name" value="Ribosomal_eS27"/>
</dbReference>
<name>A0A832ZX46_CALS0</name>
<accession>A0A832ZX46</accession>
<dbReference type="GO" id="GO:0005840">
    <property type="term" value="C:ribosome"/>
    <property type="evidence" value="ECO:0007669"/>
    <property type="project" value="UniProtKB-KW"/>
</dbReference>
<comment type="similarity">
    <text evidence="1 5">Belongs to the eukaryotic ribosomal protein eS27 family.</text>
</comment>
<keyword evidence="2 5" id="KW-0862">Zinc</keyword>
<comment type="cofactor">
    <cofactor evidence="5">
        <name>Zn(2+)</name>
        <dbReference type="ChEBI" id="CHEBI:29105"/>
    </cofactor>
    <text evidence="5">Binds 1 zinc ion per subunit.</text>
</comment>
<proteinExistence type="inferred from homology"/>
<dbReference type="GO" id="GO:1990904">
    <property type="term" value="C:ribonucleoprotein complex"/>
    <property type="evidence" value="ECO:0007669"/>
    <property type="project" value="UniProtKB-KW"/>
</dbReference>
<dbReference type="InterPro" id="IPR011332">
    <property type="entry name" value="Ribosomal_zn-bd"/>
</dbReference>
<evidence type="ECO:0000256" key="5">
    <source>
        <dbReference type="HAMAP-Rule" id="MF_00371"/>
    </source>
</evidence>
<keyword evidence="4 5" id="KW-0687">Ribonucleoprotein</keyword>
<reference evidence="6" key="1">
    <citation type="journal article" date="2020" name="ISME J.">
        <title>Gammaproteobacteria mediating utilization of methyl-, sulfur- and petroleum organic compounds in deep ocean hydrothermal plumes.</title>
        <authorList>
            <person name="Zhou Z."/>
            <person name="Liu Y."/>
            <person name="Pan J."/>
            <person name="Cron B.R."/>
            <person name="Toner B.M."/>
            <person name="Anantharaman K."/>
            <person name="Breier J.A."/>
            <person name="Dick G.J."/>
            <person name="Li M."/>
        </authorList>
    </citation>
    <scope>NUCLEOTIDE SEQUENCE</scope>
    <source>
        <strain evidence="6">SZUA-1515</strain>
    </source>
</reference>
<evidence type="ECO:0000256" key="1">
    <source>
        <dbReference type="ARBA" id="ARBA00010919"/>
    </source>
</evidence>
<dbReference type="GO" id="GO:0006412">
    <property type="term" value="P:translation"/>
    <property type="evidence" value="ECO:0007669"/>
    <property type="project" value="UniProtKB-UniRule"/>
</dbReference>
<dbReference type="AlphaFoldDB" id="A0A832ZX46"/>
<evidence type="ECO:0000313" key="6">
    <source>
        <dbReference type="EMBL" id="HIQ30373.1"/>
    </source>
</evidence>
<comment type="subunit">
    <text evidence="5">Part of the 30S ribosomal subunit.</text>
</comment>
<evidence type="ECO:0000256" key="2">
    <source>
        <dbReference type="ARBA" id="ARBA00022833"/>
    </source>
</evidence>
<dbReference type="Proteomes" id="UP000608579">
    <property type="component" value="Unassembled WGS sequence"/>
</dbReference>